<keyword evidence="1" id="KW-0812">Transmembrane</keyword>
<feature type="transmembrane region" description="Helical" evidence="1">
    <location>
        <begin position="63"/>
        <end position="80"/>
    </location>
</feature>
<name>A0AAN2BL82_9GAMM</name>
<dbReference type="InterPro" id="IPR019629">
    <property type="entry name" value="Uncharacterised_HI1736/YgjV"/>
</dbReference>
<organism evidence="2 3">
    <name type="scientific">Marinagarivorans cellulosilyticus</name>
    <dbReference type="NCBI Taxonomy" id="2721545"/>
    <lineage>
        <taxon>Bacteria</taxon>
        <taxon>Pseudomonadati</taxon>
        <taxon>Pseudomonadota</taxon>
        <taxon>Gammaproteobacteria</taxon>
        <taxon>Cellvibrionales</taxon>
        <taxon>Cellvibrionaceae</taxon>
        <taxon>Marinagarivorans</taxon>
    </lineage>
</organism>
<sequence>MLSFALGLFCFFQKDDARLKYVMLAVTLNNAVHFALLGATTSVIAALFSAVRTGASLYTSSKYVAYAFILGVLVFGAYAAQSWLDMLPVIGASIGTYALFCLNGIPMRVALLGGTLCWLINNVLIGSIGGSLLELSLLVVNLNTIRRLHLTALKPQH</sequence>
<evidence type="ECO:0000313" key="3">
    <source>
        <dbReference type="Proteomes" id="UP001320119"/>
    </source>
</evidence>
<evidence type="ECO:0008006" key="4">
    <source>
        <dbReference type="Google" id="ProtNLM"/>
    </source>
</evidence>
<feature type="transmembrane region" description="Helical" evidence="1">
    <location>
        <begin position="109"/>
        <end position="133"/>
    </location>
</feature>
<gene>
    <name evidence="2" type="ORF">MARGE09_P2946</name>
</gene>
<feature type="transmembrane region" description="Helical" evidence="1">
    <location>
        <begin position="86"/>
        <end position="102"/>
    </location>
</feature>
<reference evidence="2 3" key="1">
    <citation type="journal article" date="2022" name="IScience">
        <title>An ultrasensitive nanofiber-based assay for enzymatic hydrolysis and deep-sea microbial degradation of cellulose.</title>
        <authorList>
            <person name="Tsudome M."/>
            <person name="Tachioka M."/>
            <person name="Miyazaki M."/>
            <person name="Uchimura K."/>
            <person name="Tsuda M."/>
            <person name="Takaki Y."/>
            <person name="Deguchi S."/>
        </authorList>
    </citation>
    <scope>NUCLEOTIDE SEQUENCE [LARGE SCALE GENOMIC DNA]</scope>
    <source>
        <strain evidence="2 3">GE09</strain>
    </source>
</reference>
<dbReference type="AlphaFoldDB" id="A0AAN2BL82"/>
<dbReference type="EMBL" id="AP023086">
    <property type="protein sequence ID" value="BCD98745.1"/>
    <property type="molecule type" value="Genomic_DNA"/>
</dbReference>
<dbReference type="KEGG" id="marq:MARGE09_P2946"/>
<evidence type="ECO:0000256" key="1">
    <source>
        <dbReference type="SAM" id="Phobius"/>
    </source>
</evidence>
<dbReference type="InterPro" id="IPR026267">
    <property type="entry name" value="YgjV"/>
</dbReference>
<proteinExistence type="predicted"/>
<dbReference type="Pfam" id="PF10688">
    <property type="entry name" value="Imp-YgjV"/>
    <property type="match status" value="1"/>
</dbReference>
<keyword evidence="3" id="KW-1185">Reference proteome</keyword>
<keyword evidence="1" id="KW-1133">Transmembrane helix</keyword>
<evidence type="ECO:0000313" key="2">
    <source>
        <dbReference type="EMBL" id="BCD98745.1"/>
    </source>
</evidence>
<keyword evidence="1" id="KW-0472">Membrane</keyword>
<dbReference type="Proteomes" id="UP001320119">
    <property type="component" value="Chromosome"/>
</dbReference>
<accession>A0AAN2BL82</accession>
<dbReference type="PIRSF" id="PIRSF011443">
    <property type="entry name" value="YgjV"/>
    <property type="match status" value="1"/>
</dbReference>
<feature type="transmembrane region" description="Helical" evidence="1">
    <location>
        <begin position="33"/>
        <end position="51"/>
    </location>
</feature>
<protein>
    <recommendedName>
        <fullName evidence="4">YgjV family protein</fullName>
    </recommendedName>
</protein>